<dbReference type="Proteomes" id="UP000028826">
    <property type="component" value="Unassembled WGS sequence"/>
</dbReference>
<dbReference type="Gene3D" id="1.10.10.10">
    <property type="entry name" value="Winged helix-like DNA-binding domain superfamily/Winged helix DNA-binding domain"/>
    <property type="match status" value="1"/>
</dbReference>
<dbReference type="PROSITE" id="PS50949">
    <property type="entry name" value="HTH_GNTR"/>
    <property type="match status" value="1"/>
</dbReference>
<keyword evidence="5" id="KW-1185">Reference proteome</keyword>
<dbReference type="OrthoDB" id="9815654at2"/>
<dbReference type="SUPFAM" id="SSF46785">
    <property type="entry name" value="Winged helix' DNA-binding domain"/>
    <property type="match status" value="1"/>
</dbReference>
<keyword evidence="2" id="KW-0238">DNA-binding</keyword>
<evidence type="ECO:0000256" key="2">
    <source>
        <dbReference type="ARBA" id="ARBA00023125"/>
    </source>
</evidence>
<protein>
    <submittedName>
        <fullName evidence="4">GntR family transcriptional regulator</fullName>
    </submittedName>
</protein>
<dbReference type="SMART" id="SM00895">
    <property type="entry name" value="FCD"/>
    <property type="match status" value="1"/>
</dbReference>
<dbReference type="InterPro" id="IPR036388">
    <property type="entry name" value="WH-like_DNA-bd_sf"/>
</dbReference>
<dbReference type="InterPro" id="IPR011711">
    <property type="entry name" value="GntR_C"/>
</dbReference>
<sequence length="235" mass="25826">MTPLSIPDHDSLGGAVYAMLCDGLMKGRFQPGDRLRIRELAEQLGTSVTPVRDAILRLVHDDAVVFRSPRDIRIPAITADRYREIRDMRLRLEAMAAEAAALAATPDDIRRIEKTLNDNENALLSHDRRAATALNQSFHFLLPEIAGMPVLHGVLRRLWLQMGPLIADSYDAGGRAMIDYHYPVLDAIRRRDPAGAAVAIMSDITLGGAAIAARVGQATESLPPRHAPIMMHQTS</sequence>
<dbReference type="Pfam" id="PF07729">
    <property type="entry name" value="FCD"/>
    <property type="match status" value="1"/>
</dbReference>
<evidence type="ECO:0000256" key="1">
    <source>
        <dbReference type="ARBA" id="ARBA00023015"/>
    </source>
</evidence>
<dbReference type="InterPro" id="IPR000524">
    <property type="entry name" value="Tscrpt_reg_HTH_GntR"/>
</dbReference>
<gene>
    <name evidence="4" type="ORF">CN97_16400</name>
</gene>
<dbReference type="Pfam" id="PF00392">
    <property type="entry name" value="GntR"/>
    <property type="match status" value="1"/>
</dbReference>
<keyword evidence="3" id="KW-0804">Transcription</keyword>
<reference evidence="4 5" key="1">
    <citation type="submission" date="2014-03" db="EMBL/GenBank/DDBJ databases">
        <title>Genome of Haematobacter massiliensis CCUG 47968.</title>
        <authorList>
            <person name="Wang D."/>
            <person name="Wang G."/>
        </authorList>
    </citation>
    <scope>NUCLEOTIDE SEQUENCE [LARGE SCALE GENOMIC DNA]</scope>
    <source>
        <strain evidence="4 5">CCUG 47968</strain>
    </source>
</reference>
<dbReference type="PANTHER" id="PTHR43537">
    <property type="entry name" value="TRANSCRIPTIONAL REGULATOR, GNTR FAMILY"/>
    <property type="match status" value="1"/>
</dbReference>
<dbReference type="STRING" id="195105.CN97_16400"/>
<dbReference type="GO" id="GO:0003677">
    <property type="term" value="F:DNA binding"/>
    <property type="evidence" value="ECO:0007669"/>
    <property type="project" value="UniProtKB-KW"/>
</dbReference>
<accession>A0A086Y4Q8</accession>
<dbReference type="SMART" id="SM00345">
    <property type="entry name" value="HTH_GNTR"/>
    <property type="match status" value="1"/>
</dbReference>
<evidence type="ECO:0000313" key="4">
    <source>
        <dbReference type="EMBL" id="KFI29258.1"/>
    </source>
</evidence>
<dbReference type="RefSeq" id="WP_051911162.1">
    <property type="nucleotide sequence ID" value="NZ_CAMIFG010000104.1"/>
</dbReference>
<dbReference type="AlphaFoldDB" id="A0A086Y4Q8"/>
<dbReference type="Gene3D" id="1.20.120.530">
    <property type="entry name" value="GntR ligand-binding domain-like"/>
    <property type="match status" value="1"/>
</dbReference>
<comment type="caution">
    <text evidence="4">The sequence shown here is derived from an EMBL/GenBank/DDBJ whole genome shotgun (WGS) entry which is preliminary data.</text>
</comment>
<evidence type="ECO:0000313" key="5">
    <source>
        <dbReference type="Proteomes" id="UP000028826"/>
    </source>
</evidence>
<name>A0A086Y4Q8_9RHOB</name>
<evidence type="ECO:0000256" key="3">
    <source>
        <dbReference type="ARBA" id="ARBA00023163"/>
    </source>
</evidence>
<dbReference type="GO" id="GO:0003700">
    <property type="term" value="F:DNA-binding transcription factor activity"/>
    <property type="evidence" value="ECO:0007669"/>
    <property type="project" value="InterPro"/>
</dbReference>
<keyword evidence="1" id="KW-0805">Transcription regulation</keyword>
<dbReference type="InterPro" id="IPR008920">
    <property type="entry name" value="TF_FadR/GntR_C"/>
</dbReference>
<dbReference type="EMBL" id="JGYG01000006">
    <property type="protein sequence ID" value="KFI29258.1"/>
    <property type="molecule type" value="Genomic_DNA"/>
</dbReference>
<organism evidence="4 5">
    <name type="scientific">Haematobacter massiliensis</name>
    <dbReference type="NCBI Taxonomy" id="195105"/>
    <lineage>
        <taxon>Bacteria</taxon>
        <taxon>Pseudomonadati</taxon>
        <taxon>Pseudomonadota</taxon>
        <taxon>Alphaproteobacteria</taxon>
        <taxon>Rhodobacterales</taxon>
        <taxon>Paracoccaceae</taxon>
        <taxon>Haematobacter</taxon>
    </lineage>
</organism>
<proteinExistence type="predicted"/>
<dbReference type="PANTHER" id="PTHR43537:SF39">
    <property type="entry name" value="HTH-TYPE TRANSCRIPTIONAL REGULATOR MCBR"/>
    <property type="match status" value="1"/>
</dbReference>
<dbReference type="InterPro" id="IPR036390">
    <property type="entry name" value="WH_DNA-bd_sf"/>
</dbReference>
<dbReference type="eggNOG" id="COG1802">
    <property type="taxonomic scope" value="Bacteria"/>
</dbReference>
<dbReference type="SUPFAM" id="SSF48008">
    <property type="entry name" value="GntR ligand-binding domain-like"/>
    <property type="match status" value="1"/>
</dbReference>